<reference evidence="3 4" key="1">
    <citation type="journal article" date="2009" name="Stand. Genomic Sci.">
        <title>Complete genome sequence of Stackebrandtia nassauensis type strain (LLR-40K-21).</title>
        <authorList>
            <person name="Munk C."/>
            <person name="Lapidus A."/>
            <person name="Copeland A."/>
            <person name="Jando M."/>
            <person name="Mayilraj S."/>
            <person name="Glavina Del Rio T."/>
            <person name="Nolan M."/>
            <person name="Chen F."/>
            <person name="Lucas S."/>
            <person name="Tice H."/>
            <person name="Cheng J.F."/>
            <person name="Han C."/>
            <person name="Detter J.C."/>
            <person name="Bruce D."/>
            <person name="Goodwin L."/>
            <person name="Chain P."/>
            <person name="Pitluck S."/>
            <person name="Goker M."/>
            <person name="Ovchinikova G."/>
            <person name="Pati A."/>
            <person name="Ivanova N."/>
            <person name="Mavromatis K."/>
            <person name="Chen A."/>
            <person name="Palaniappan K."/>
            <person name="Land M."/>
            <person name="Hauser L."/>
            <person name="Chang Y.J."/>
            <person name="Jeffries C.D."/>
            <person name="Bristow J."/>
            <person name="Eisen J.A."/>
            <person name="Markowitz V."/>
            <person name="Hugenholtz P."/>
            <person name="Kyrpides N.C."/>
            <person name="Klenk H.P."/>
        </authorList>
    </citation>
    <scope>NUCLEOTIDE SEQUENCE [LARGE SCALE GENOMIC DNA]</scope>
    <source>
        <strain evidence="4">DSM 44728 / CIP 108903 / NRRL B-16338 / NBRC 102104 / LLR-40K-21</strain>
    </source>
</reference>
<dbReference type="HOGENOM" id="CLU_908848_0_0_11"/>
<organism evidence="3 4">
    <name type="scientific">Stackebrandtia nassauensis (strain DSM 44728 / CIP 108903 / NRRL B-16338 / NBRC 102104 / LLR-40K-21)</name>
    <dbReference type="NCBI Taxonomy" id="446470"/>
    <lineage>
        <taxon>Bacteria</taxon>
        <taxon>Bacillati</taxon>
        <taxon>Actinomycetota</taxon>
        <taxon>Actinomycetes</taxon>
        <taxon>Glycomycetales</taxon>
        <taxon>Glycomycetaceae</taxon>
        <taxon>Stackebrandtia</taxon>
    </lineage>
</organism>
<gene>
    <name evidence="3" type="ordered locus">Snas_0595</name>
</gene>
<feature type="region of interest" description="Disordered" evidence="1">
    <location>
        <begin position="254"/>
        <end position="280"/>
    </location>
</feature>
<dbReference type="RefSeq" id="WP_013015880.1">
    <property type="nucleotide sequence ID" value="NC_013947.1"/>
</dbReference>
<sequence>MPTEEGSINSNTDRQTSRIKPRWMALSVIGILCLGVCIWWFADSKPESTSSSIEDSFILENASFYLFDQGVPQEKVQLNQGKYSPPGNADNGAHVRVDSKVQFADLDGDQDIDASAILEWVDNSGDKYSSWRALYFWLWDDNKVVPVKWPGAWQWNCVTKDQPKGGALSITSPASPFGVVIERNTNNLCGDDILDKKARTDASYFIGVKKGYPVVTAGQDLALATESCTGGDSDDPASSLKYTNITDTLKSDPRVQPFKNAPVVDGPRPPKKSPSKPTAQAPKIEYMIDKEFEPSDRYLRVHDGFVPVVIVWGYDYQGCGWASWDNVKKLL</sequence>
<evidence type="ECO:0000313" key="3">
    <source>
        <dbReference type="EMBL" id="ADD40309.1"/>
    </source>
</evidence>
<evidence type="ECO:0000256" key="1">
    <source>
        <dbReference type="SAM" id="MobiDB-lite"/>
    </source>
</evidence>
<proteinExistence type="predicted"/>
<keyword evidence="2" id="KW-1133">Transmembrane helix</keyword>
<evidence type="ECO:0000313" key="4">
    <source>
        <dbReference type="Proteomes" id="UP000000844"/>
    </source>
</evidence>
<evidence type="ECO:0000256" key="2">
    <source>
        <dbReference type="SAM" id="Phobius"/>
    </source>
</evidence>
<dbReference type="Proteomes" id="UP000000844">
    <property type="component" value="Chromosome"/>
</dbReference>
<dbReference type="EMBL" id="CP001778">
    <property type="protein sequence ID" value="ADD40309.1"/>
    <property type="molecule type" value="Genomic_DNA"/>
</dbReference>
<dbReference type="KEGG" id="sna:Snas_0595"/>
<keyword evidence="4" id="KW-1185">Reference proteome</keyword>
<dbReference type="STRING" id="446470.Snas_0595"/>
<accession>D3Q610</accession>
<keyword evidence="2" id="KW-0812">Transmembrane</keyword>
<dbReference type="AlphaFoldDB" id="D3Q610"/>
<name>D3Q610_STANL</name>
<feature type="transmembrane region" description="Helical" evidence="2">
    <location>
        <begin position="23"/>
        <end position="42"/>
    </location>
</feature>
<protein>
    <submittedName>
        <fullName evidence="3">Uncharacterized protein</fullName>
    </submittedName>
</protein>
<dbReference type="OrthoDB" id="9846158at2"/>
<keyword evidence="2" id="KW-0472">Membrane</keyword>